<feature type="transmembrane region" description="Helical" evidence="1">
    <location>
        <begin position="162"/>
        <end position="185"/>
    </location>
</feature>
<comment type="caution">
    <text evidence="2">The sequence shown here is derived from an EMBL/GenBank/DDBJ whole genome shotgun (WGS) entry which is preliminary data.</text>
</comment>
<dbReference type="EMBL" id="MU866515">
    <property type="protein sequence ID" value="KAK4171725.1"/>
    <property type="molecule type" value="Genomic_DNA"/>
</dbReference>
<gene>
    <name evidence="2" type="ORF">QBC36DRAFT_339411</name>
</gene>
<organism evidence="2 3">
    <name type="scientific">Triangularia setosa</name>
    <dbReference type="NCBI Taxonomy" id="2587417"/>
    <lineage>
        <taxon>Eukaryota</taxon>
        <taxon>Fungi</taxon>
        <taxon>Dikarya</taxon>
        <taxon>Ascomycota</taxon>
        <taxon>Pezizomycotina</taxon>
        <taxon>Sordariomycetes</taxon>
        <taxon>Sordariomycetidae</taxon>
        <taxon>Sordariales</taxon>
        <taxon>Podosporaceae</taxon>
        <taxon>Triangularia</taxon>
    </lineage>
</organism>
<evidence type="ECO:0000313" key="3">
    <source>
        <dbReference type="Proteomes" id="UP001302321"/>
    </source>
</evidence>
<evidence type="ECO:0000256" key="1">
    <source>
        <dbReference type="SAM" id="Phobius"/>
    </source>
</evidence>
<keyword evidence="1" id="KW-1133">Transmembrane helix</keyword>
<feature type="transmembrane region" description="Helical" evidence="1">
    <location>
        <begin position="250"/>
        <end position="273"/>
    </location>
</feature>
<feature type="transmembrane region" description="Helical" evidence="1">
    <location>
        <begin position="51"/>
        <end position="68"/>
    </location>
</feature>
<keyword evidence="1" id="KW-0472">Membrane</keyword>
<feature type="transmembrane region" description="Helical" evidence="1">
    <location>
        <begin position="19"/>
        <end position="39"/>
    </location>
</feature>
<dbReference type="AlphaFoldDB" id="A0AAN6VYK5"/>
<reference evidence="2" key="1">
    <citation type="journal article" date="2023" name="Mol. Phylogenet. Evol.">
        <title>Genome-scale phylogeny and comparative genomics of the fungal order Sordariales.</title>
        <authorList>
            <person name="Hensen N."/>
            <person name="Bonometti L."/>
            <person name="Westerberg I."/>
            <person name="Brannstrom I.O."/>
            <person name="Guillou S."/>
            <person name="Cros-Aarteil S."/>
            <person name="Calhoun S."/>
            <person name="Haridas S."/>
            <person name="Kuo A."/>
            <person name="Mondo S."/>
            <person name="Pangilinan J."/>
            <person name="Riley R."/>
            <person name="LaButti K."/>
            <person name="Andreopoulos B."/>
            <person name="Lipzen A."/>
            <person name="Chen C."/>
            <person name="Yan M."/>
            <person name="Daum C."/>
            <person name="Ng V."/>
            <person name="Clum A."/>
            <person name="Steindorff A."/>
            <person name="Ohm R.A."/>
            <person name="Martin F."/>
            <person name="Silar P."/>
            <person name="Natvig D.O."/>
            <person name="Lalanne C."/>
            <person name="Gautier V."/>
            <person name="Ament-Velasquez S.L."/>
            <person name="Kruys A."/>
            <person name="Hutchinson M.I."/>
            <person name="Powell A.J."/>
            <person name="Barry K."/>
            <person name="Miller A.N."/>
            <person name="Grigoriev I.V."/>
            <person name="Debuchy R."/>
            <person name="Gladieux P."/>
            <person name="Hiltunen Thoren M."/>
            <person name="Johannesson H."/>
        </authorList>
    </citation>
    <scope>NUCLEOTIDE SEQUENCE</scope>
    <source>
        <strain evidence="2">CBS 892.96</strain>
    </source>
</reference>
<reference evidence="2" key="2">
    <citation type="submission" date="2023-05" db="EMBL/GenBank/DDBJ databases">
        <authorList>
            <consortium name="Lawrence Berkeley National Laboratory"/>
            <person name="Steindorff A."/>
            <person name="Hensen N."/>
            <person name="Bonometti L."/>
            <person name="Westerberg I."/>
            <person name="Brannstrom I.O."/>
            <person name="Guillou S."/>
            <person name="Cros-Aarteil S."/>
            <person name="Calhoun S."/>
            <person name="Haridas S."/>
            <person name="Kuo A."/>
            <person name="Mondo S."/>
            <person name="Pangilinan J."/>
            <person name="Riley R."/>
            <person name="Labutti K."/>
            <person name="Andreopoulos B."/>
            <person name="Lipzen A."/>
            <person name="Chen C."/>
            <person name="Yanf M."/>
            <person name="Daum C."/>
            <person name="Ng V."/>
            <person name="Clum A."/>
            <person name="Ohm R."/>
            <person name="Martin F."/>
            <person name="Silar P."/>
            <person name="Natvig D."/>
            <person name="Lalanne C."/>
            <person name="Gautier V."/>
            <person name="Ament-Velasquez S.L."/>
            <person name="Kruys A."/>
            <person name="Hutchinson M.I."/>
            <person name="Powell A.J."/>
            <person name="Barry K."/>
            <person name="Miller A.N."/>
            <person name="Grigoriev I.V."/>
            <person name="Debuchy R."/>
            <person name="Gladieux P."/>
            <person name="Thoren M.H."/>
            <person name="Johannesson H."/>
        </authorList>
    </citation>
    <scope>NUCLEOTIDE SEQUENCE</scope>
    <source>
        <strain evidence="2">CBS 892.96</strain>
    </source>
</reference>
<feature type="transmembrane region" description="Helical" evidence="1">
    <location>
        <begin position="220"/>
        <end position="238"/>
    </location>
</feature>
<protein>
    <submittedName>
        <fullName evidence="2">Uncharacterized protein</fullName>
    </submittedName>
</protein>
<keyword evidence="1" id="KW-0812">Transmembrane</keyword>
<proteinExistence type="predicted"/>
<sequence length="290" mass="31050">MDSADEQCLIDPNPDVVGVGIRVSLYVLALSYHIFTYVFNSAELSGAIESSLGVTGLALFLTAVITTARQSLGLFHALCIFHLLGIVGLSAQPRGRYPTGVVRKVVFMAFYVVVMTGSLAYLIFVFATAPTFGDQAECNDSTVYVLFGVNIPATSAGLRWTLVAGLAVLLLGFGLWLLFVSCVAVDAMFGRKVPVDVFGPQDQSLEGNGGKRKRPPPYQLVSYLAGTIYLAVMLELIIQRNALAPGLEEWSFGQVLAVTMLIGPLIELASLLLGKIDGGVQDNQLAQVSR</sequence>
<dbReference type="Proteomes" id="UP001302321">
    <property type="component" value="Unassembled WGS sequence"/>
</dbReference>
<feature type="transmembrane region" description="Helical" evidence="1">
    <location>
        <begin position="105"/>
        <end position="127"/>
    </location>
</feature>
<evidence type="ECO:0000313" key="2">
    <source>
        <dbReference type="EMBL" id="KAK4171725.1"/>
    </source>
</evidence>
<keyword evidence="3" id="KW-1185">Reference proteome</keyword>
<accession>A0AAN6VYK5</accession>
<feature type="transmembrane region" description="Helical" evidence="1">
    <location>
        <begin position="74"/>
        <end position="93"/>
    </location>
</feature>
<name>A0AAN6VYK5_9PEZI</name>